<dbReference type="Pfam" id="PF07174">
    <property type="entry name" value="FAP"/>
    <property type="match status" value="1"/>
</dbReference>
<sequence length="189" mass="19903">MLVSTAVMVAVGAVALVWGLATRAGGSDGPDWGTWAEDAEAGVGFVVPTGWSVQEDDEPLFGQVMLHRDGDAHSVMLLGRLDGSLFASAESDTAAAASSLASGMGEFFFPDSGQRIDLELGQVSGEHVSGSTVSYRVDFAEPSRDDAEIHAAVVERGDDRWWLVWFGDIPGSVDRELADAIAGSFTPLE</sequence>
<dbReference type="GO" id="GO:0050840">
    <property type="term" value="F:extracellular matrix binding"/>
    <property type="evidence" value="ECO:0007669"/>
    <property type="project" value="InterPro"/>
</dbReference>
<dbReference type="Proteomes" id="UP000183263">
    <property type="component" value="Unassembled WGS sequence"/>
</dbReference>
<gene>
    <name evidence="8" type="ORF">SAMN05444695_1112</name>
</gene>
<evidence type="ECO:0000256" key="6">
    <source>
        <dbReference type="ARBA" id="ARBA00031042"/>
    </source>
</evidence>
<comment type="subcellular location">
    <subcellularLocation>
        <location evidence="1">Secreted</location>
    </subcellularLocation>
</comment>
<reference evidence="8 9" key="1">
    <citation type="submission" date="2016-10" db="EMBL/GenBank/DDBJ databases">
        <authorList>
            <person name="de Groot N.N."/>
        </authorList>
    </citation>
    <scope>NUCLEOTIDE SEQUENCE [LARGE SCALE GENOMIC DNA]</scope>
    <source>
        <strain evidence="8 9">DSM 44892</strain>
    </source>
</reference>
<evidence type="ECO:0000256" key="3">
    <source>
        <dbReference type="ARBA" id="ARBA00016054"/>
    </source>
</evidence>
<accession>A0A1G8NA72</accession>
<dbReference type="EMBL" id="FNDN01000011">
    <property type="protein sequence ID" value="SDI76967.1"/>
    <property type="molecule type" value="Genomic_DNA"/>
</dbReference>
<evidence type="ECO:0000313" key="9">
    <source>
        <dbReference type="Proteomes" id="UP000183263"/>
    </source>
</evidence>
<feature type="domain" description="Fibronectin-attachment" evidence="7">
    <location>
        <begin position="38"/>
        <end position="187"/>
    </location>
</feature>
<evidence type="ECO:0000256" key="5">
    <source>
        <dbReference type="ARBA" id="ARBA00022729"/>
    </source>
</evidence>
<keyword evidence="5" id="KW-0732">Signal</keyword>
<evidence type="ECO:0000256" key="2">
    <source>
        <dbReference type="ARBA" id="ARBA00005477"/>
    </source>
</evidence>
<evidence type="ECO:0000313" key="8">
    <source>
        <dbReference type="EMBL" id="SDI76967.1"/>
    </source>
</evidence>
<comment type="similarity">
    <text evidence="2">Belongs to the Apa family.</text>
</comment>
<keyword evidence="9" id="KW-1185">Reference proteome</keyword>
<evidence type="ECO:0000256" key="1">
    <source>
        <dbReference type="ARBA" id="ARBA00004613"/>
    </source>
</evidence>
<dbReference type="InterPro" id="IPR010801">
    <property type="entry name" value="FAP"/>
</dbReference>
<evidence type="ECO:0000256" key="4">
    <source>
        <dbReference type="ARBA" id="ARBA00022525"/>
    </source>
</evidence>
<proteinExistence type="inferred from homology"/>
<dbReference type="GO" id="GO:0005576">
    <property type="term" value="C:extracellular region"/>
    <property type="evidence" value="ECO:0007669"/>
    <property type="project" value="UniProtKB-SubCell"/>
</dbReference>
<keyword evidence="4" id="KW-0964">Secreted</keyword>
<organism evidence="8 9">
    <name type="scientific">Rhodococcus triatomae</name>
    <dbReference type="NCBI Taxonomy" id="300028"/>
    <lineage>
        <taxon>Bacteria</taxon>
        <taxon>Bacillati</taxon>
        <taxon>Actinomycetota</taxon>
        <taxon>Actinomycetes</taxon>
        <taxon>Mycobacteriales</taxon>
        <taxon>Nocardiaceae</taxon>
        <taxon>Rhodococcus</taxon>
    </lineage>
</organism>
<evidence type="ECO:0000259" key="7">
    <source>
        <dbReference type="Pfam" id="PF07174"/>
    </source>
</evidence>
<protein>
    <recommendedName>
        <fullName evidence="3">Alanine and proline-rich secreted protein Apa</fullName>
    </recommendedName>
    <alternativeName>
        <fullName evidence="6">Fibronectin attachment protein</fullName>
    </alternativeName>
</protein>
<dbReference type="AlphaFoldDB" id="A0A1G8NA72"/>
<name>A0A1G8NA72_9NOCA</name>